<protein>
    <submittedName>
        <fullName evidence="1">Uncharacterized protein</fullName>
    </submittedName>
</protein>
<evidence type="ECO:0000313" key="1">
    <source>
        <dbReference type="EMBL" id="TFK32650.1"/>
    </source>
</evidence>
<name>A0A5C3LIN0_9AGAR</name>
<dbReference type="EMBL" id="ML213668">
    <property type="protein sequence ID" value="TFK32650.1"/>
    <property type="molecule type" value="Genomic_DNA"/>
</dbReference>
<dbReference type="Proteomes" id="UP000308652">
    <property type="component" value="Unassembled WGS sequence"/>
</dbReference>
<gene>
    <name evidence="1" type="ORF">BDQ12DRAFT_692258</name>
</gene>
<organism evidence="1 2">
    <name type="scientific">Crucibulum laeve</name>
    <dbReference type="NCBI Taxonomy" id="68775"/>
    <lineage>
        <taxon>Eukaryota</taxon>
        <taxon>Fungi</taxon>
        <taxon>Dikarya</taxon>
        <taxon>Basidiomycota</taxon>
        <taxon>Agaricomycotina</taxon>
        <taxon>Agaricomycetes</taxon>
        <taxon>Agaricomycetidae</taxon>
        <taxon>Agaricales</taxon>
        <taxon>Agaricineae</taxon>
        <taxon>Nidulariaceae</taxon>
        <taxon>Crucibulum</taxon>
    </lineage>
</organism>
<evidence type="ECO:0000313" key="2">
    <source>
        <dbReference type="Proteomes" id="UP000308652"/>
    </source>
</evidence>
<accession>A0A5C3LIN0</accession>
<reference evidence="1 2" key="1">
    <citation type="journal article" date="2019" name="Nat. Ecol. Evol.">
        <title>Megaphylogeny resolves global patterns of mushroom evolution.</title>
        <authorList>
            <person name="Varga T."/>
            <person name="Krizsan K."/>
            <person name="Foldi C."/>
            <person name="Dima B."/>
            <person name="Sanchez-Garcia M."/>
            <person name="Sanchez-Ramirez S."/>
            <person name="Szollosi G.J."/>
            <person name="Szarkandi J.G."/>
            <person name="Papp V."/>
            <person name="Albert L."/>
            <person name="Andreopoulos W."/>
            <person name="Angelini C."/>
            <person name="Antonin V."/>
            <person name="Barry K.W."/>
            <person name="Bougher N.L."/>
            <person name="Buchanan P."/>
            <person name="Buyck B."/>
            <person name="Bense V."/>
            <person name="Catcheside P."/>
            <person name="Chovatia M."/>
            <person name="Cooper J."/>
            <person name="Damon W."/>
            <person name="Desjardin D."/>
            <person name="Finy P."/>
            <person name="Geml J."/>
            <person name="Haridas S."/>
            <person name="Hughes K."/>
            <person name="Justo A."/>
            <person name="Karasinski D."/>
            <person name="Kautmanova I."/>
            <person name="Kiss B."/>
            <person name="Kocsube S."/>
            <person name="Kotiranta H."/>
            <person name="LaButti K.M."/>
            <person name="Lechner B.E."/>
            <person name="Liimatainen K."/>
            <person name="Lipzen A."/>
            <person name="Lukacs Z."/>
            <person name="Mihaltcheva S."/>
            <person name="Morgado L.N."/>
            <person name="Niskanen T."/>
            <person name="Noordeloos M.E."/>
            <person name="Ohm R.A."/>
            <person name="Ortiz-Santana B."/>
            <person name="Ovrebo C."/>
            <person name="Racz N."/>
            <person name="Riley R."/>
            <person name="Savchenko A."/>
            <person name="Shiryaev A."/>
            <person name="Soop K."/>
            <person name="Spirin V."/>
            <person name="Szebenyi C."/>
            <person name="Tomsovsky M."/>
            <person name="Tulloss R.E."/>
            <person name="Uehling J."/>
            <person name="Grigoriev I.V."/>
            <person name="Vagvolgyi C."/>
            <person name="Papp T."/>
            <person name="Martin F.M."/>
            <person name="Miettinen O."/>
            <person name="Hibbett D.S."/>
            <person name="Nagy L.G."/>
        </authorList>
    </citation>
    <scope>NUCLEOTIDE SEQUENCE [LARGE SCALE GENOMIC DNA]</scope>
    <source>
        <strain evidence="1 2">CBS 166.37</strain>
    </source>
</reference>
<proteinExistence type="predicted"/>
<keyword evidence="2" id="KW-1185">Reference proteome</keyword>
<sequence>MQVKERGGSGLFRSGVRFADDDRGVLVVGIVAVHFAVDGDSGDDPVLGGSVGRGRGRGLYGGKDDAVSVICRPLPAMLWFIVLAESW</sequence>
<dbReference type="AlphaFoldDB" id="A0A5C3LIN0"/>